<name>A0ABV1JZB1_9PSEU</name>
<evidence type="ECO:0000256" key="1">
    <source>
        <dbReference type="SAM" id="MobiDB-lite"/>
    </source>
</evidence>
<dbReference type="EMBL" id="JBEDNP010000009">
    <property type="protein sequence ID" value="MEQ3540452.1"/>
    <property type="molecule type" value="Genomic_DNA"/>
</dbReference>
<reference evidence="2 3" key="1">
    <citation type="submission" date="2024-03" db="EMBL/GenBank/DDBJ databases">
        <title>Draft genome sequence of Pseudonocardia tropica JCM 19149.</title>
        <authorList>
            <person name="Butdee W."/>
            <person name="Duangmal K."/>
        </authorList>
    </citation>
    <scope>NUCLEOTIDE SEQUENCE [LARGE SCALE GENOMIC DNA]</scope>
    <source>
        <strain evidence="2 3">JCM 19149</strain>
    </source>
</reference>
<dbReference type="Proteomes" id="UP001464923">
    <property type="component" value="Unassembled WGS sequence"/>
</dbReference>
<feature type="region of interest" description="Disordered" evidence="1">
    <location>
        <begin position="38"/>
        <end position="59"/>
    </location>
</feature>
<feature type="compositionally biased region" description="Low complexity" evidence="1">
    <location>
        <begin position="44"/>
        <end position="59"/>
    </location>
</feature>
<protein>
    <submittedName>
        <fullName evidence="2">Uncharacterized protein</fullName>
    </submittedName>
</protein>
<evidence type="ECO:0000313" key="3">
    <source>
        <dbReference type="Proteomes" id="UP001464923"/>
    </source>
</evidence>
<comment type="caution">
    <text evidence="2">The sequence shown here is derived from an EMBL/GenBank/DDBJ whole genome shotgun (WGS) entry which is preliminary data.</text>
</comment>
<proteinExistence type="predicted"/>
<keyword evidence="3" id="KW-1185">Reference proteome</keyword>
<sequence length="59" mass="6004">MSTTSVRAWCDGSALDRALSRLDPAAAGRQRAGTLVLRSDRLTPAGPAAAVPAAADRPS</sequence>
<dbReference type="RefSeq" id="WP_345646076.1">
    <property type="nucleotide sequence ID" value="NZ_BAABLY010000040.1"/>
</dbReference>
<evidence type="ECO:0000313" key="2">
    <source>
        <dbReference type="EMBL" id="MEQ3540452.1"/>
    </source>
</evidence>
<accession>A0ABV1JZB1</accession>
<gene>
    <name evidence="2" type="ORF">WHI96_16655</name>
</gene>
<organism evidence="2 3">
    <name type="scientific">Pseudonocardia tropica</name>
    <dbReference type="NCBI Taxonomy" id="681289"/>
    <lineage>
        <taxon>Bacteria</taxon>
        <taxon>Bacillati</taxon>
        <taxon>Actinomycetota</taxon>
        <taxon>Actinomycetes</taxon>
        <taxon>Pseudonocardiales</taxon>
        <taxon>Pseudonocardiaceae</taxon>
        <taxon>Pseudonocardia</taxon>
    </lineage>
</organism>